<dbReference type="Proteomes" id="UP001153954">
    <property type="component" value="Unassembled WGS sequence"/>
</dbReference>
<sequence length="133" mass="15329">MVIILRQYGDAEEEEWVDEDNTDDIQDALSHSNKDDEETQEETKRIEMAEKEQDIEQKCEDVVADTENSKKRSGNFDYEDVDGCASAMAASRRASAARSLLYDPVPAYLRPFTINLHQTPWTSNIYMLIRSQF</sequence>
<comment type="caution">
    <text evidence="2">The sequence shown here is derived from an EMBL/GenBank/DDBJ whole genome shotgun (WGS) entry which is preliminary data.</text>
</comment>
<proteinExistence type="predicted"/>
<name>A0AAU9UTI7_EUPED</name>
<feature type="compositionally biased region" description="Acidic residues" evidence="1">
    <location>
        <begin position="13"/>
        <end position="26"/>
    </location>
</feature>
<evidence type="ECO:0000313" key="3">
    <source>
        <dbReference type="Proteomes" id="UP001153954"/>
    </source>
</evidence>
<organism evidence="2 3">
    <name type="scientific">Euphydryas editha</name>
    <name type="common">Edith's checkerspot</name>
    <dbReference type="NCBI Taxonomy" id="104508"/>
    <lineage>
        <taxon>Eukaryota</taxon>
        <taxon>Metazoa</taxon>
        <taxon>Ecdysozoa</taxon>
        <taxon>Arthropoda</taxon>
        <taxon>Hexapoda</taxon>
        <taxon>Insecta</taxon>
        <taxon>Pterygota</taxon>
        <taxon>Neoptera</taxon>
        <taxon>Endopterygota</taxon>
        <taxon>Lepidoptera</taxon>
        <taxon>Glossata</taxon>
        <taxon>Ditrysia</taxon>
        <taxon>Papilionoidea</taxon>
        <taxon>Nymphalidae</taxon>
        <taxon>Nymphalinae</taxon>
        <taxon>Euphydryas</taxon>
    </lineage>
</organism>
<gene>
    <name evidence="2" type="ORF">EEDITHA_LOCUS17113</name>
</gene>
<reference evidence="2" key="1">
    <citation type="submission" date="2022-03" db="EMBL/GenBank/DDBJ databases">
        <authorList>
            <person name="Tunstrom K."/>
        </authorList>
    </citation>
    <scope>NUCLEOTIDE SEQUENCE</scope>
</reference>
<keyword evidence="3" id="KW-1185">Reference proteome</keyword>
<evidence type="ECO:0000313" key="2">
    <source>
        <dbReference type="EMBL" id="CAH2102493.1"/>
    </source>
</evidence>
<evidence type="ECO:0000256" key="1">
    <source>
        <dbReference type="SAM" id="MobiDB-lite"/>
    </source>
</evidence>
<dbReference type="EMBL" id="CAKOGL010000025">
    <property type="protein sequence ID" value="CAH2102493.1"/>
    <property type="molecule type" value="Genomic_DNA"/>
</dbReference>
<dbReference type="AlphaFoldDB" id="A0AAU9UTI7"/>
<accession>A0AAU9UTI7</accession>
<protein>
    <submittedName>
        <fullName evidence="2">Uncharacterized protein</fullName>
    </submittedName>
</protein>
<feature type="region of interest" description="Disordered" evidence="1">
    <location>
        <begin position="13"/>
        <end position="44"/>
    </location>
</feature>